<accession>A0A8J4SL24</accession>
<name>A0A8J4SL24_9TREM</name>
<keyword evidence="3" id="KW-1185">Reference proteome</keyword>
<dbReference type="AlphaFoldDB" id="A0A8J4SL24"/>
<proteinExistence type="predicted"/>
<feature type="compositionally biased region" description="Low complexity" evidence="1">
    <location>
        <begin position="19"/>
        <end position="41"/>
    </location>
</feature>
<evidence type="ECO:0000256" key="1">
    <source>
        <dbReference type="SAM" id="MobiDB-lite"/>
    </source>
</evidence>
<protein>
    <submittedName>
        <fullName evidence="2">Uncharacterized protein</fullName>
    </submittedName>
</protein>
<evidence type="ECO:0000313" key="3">
    <source>
        <dbReference type="Proteomes" id="UP000748531"/>
    </source>
</evidence>
<reference evidence="2" key="1">
    <citation type="submission" date="2019-05" db="EMBL/GenBank/DDBJ databases">
        <title>Annotation for the trematode Paragonimus heterotremus.</title>
        <authorList>
            <person name="Choi Y.-J."/>
        </authorList>
    </citation>
    <scope>NUCLEOTIDE SEQUENCE</scope>
    <source>
        <strain evidence="2">LC</strain>
    </source>
</reference>
<organism evidence="2 3">
    <name type="scientific">Paragonimus heterotremus</name>
    <dbReference type="NCBI Taxonomy" id="100268"/>
    <lineage>
        <taxon>Eukaryota</taxon>
        <taxon>Metazoa</taxon>
        <taxon>Spiralia</taxon>
        <taxon>Lophotrochozoa</taxon>
        <taxon>Platyhelminthes</taxon>
        <taxon>Trematoda</taxon>
        <taxon>Digenea</taxon>
        <taxon>Plagiorchiida</taxon>
        <taxon>Troglotremata</taxon>
        <taxon>Troglotrematidae</taxon>
        <taxon>Paragonimus</taxon>
    </lineage>
</organism>
<dbReference type="EMBL" id="LUCH01009175">
    <property type="protein sequence ID" value="KAF5396107.1"/>
    <property type="molecule type" value="Genomic_DNA"/>
</dbReference>
<comment type="caution">
    <text evidence="2">The sequence shown here is derived from an EMBL/GenBank/DDBJ whole genome shotgun (WGS) entry which is preliminary data.</text>
</comment>
<evidence type="ECO:0000313" key="2">
    <source>
        <dbReference type="EMBL" id="KAF5396107.1"/>
    </source>
</evidence>
<sequence length="195" mass="21348">MFNFTQPKPPHAVTKNGNVSSGFFSDQSSSKPSQLKQSVSSTHLPRELTSSDILVQSGHSTVPNLTSLWGPSAIEASKRRVSVGAVNARNSSRSGSRTYITRKTSTIGQAPVTTPEIDILRELVFTLNGVGGNLIKFDQLTDVFRACYTTSVIDVVNLLEIFHEHLSITSSTFQLLLIPLHGLKTVFTFTDFHEI</sequence>
<feature type="region of interest" description="Disordered" evidence="1">
    <location>
        <begin position="1"/>
        <end position="42"/>
    </location>
</feature>
<dbReference type="Proteomes" id="UP000748531">
    <property type="component" value="Unassembled WGS sequence"/>
</dbReference>
<gene>
    <name evidence="2" type="ORF">PHET_11082</name>
</gene>